<feature type="compositionally biased region" description="Low complexity" evidence="1">
    <location>
        <begin position="64"/>
        <end position="75"/>
    </location>
</feature>
<dbReference type="STRING" id="1227493.C483_15891"/>
<evidence type="ECO:0000256" key="1">
    <source>
        <dbReference type="SAM" id="MobiDB-lite"/>
    </source>
</evidence>
<gene>
    <name evidence="2" type="ORF">C483_15891</name>
</gene>
<protein>
    <submittedName>
        <fullName evidence="2">Uncharacterized protein</fullName>
    </submittedName>
</protein>
<dbReference type="AlphaFoldDB" id="L9ZPC2"/>
<comment type="caution">
    <text evidence="2">The sequence shown here is derived from an EMBL/GenBank/DDBJ whole genome shotgun (WGS) entry which is preliminary data.</text>
</comment>
<organism evidence="2 3">
    <name type="scientific">Natrialba hulunbeirensis JCM 10989</name>
    <dbReference type="NCBI Taxonomy" id="1227493"/>
    <lineage>
        <taxon>Archaea</taxon>
        <taxon>Methanobacteriati</taxon>
        <taxon>Methanobacteriota</taxon>
        <taxon>Stenosarchaea group</taxon>
        <taxon>Halobacteria</taxon>
        <taxon>Halobacteriales</taxon>
        <taxon>Natrialbaceae</taxon>
        <taxon>Natrialba</taxon>
    </lineage>
</organism>
<name>L9ZPC2_9EURY</name>
<sequence>MTCPFLEYRSEANNRQFDEPRAYCGAAEQFVQPMRADICNNRYDLAHDEHCEIYLEHADEVSAGNENGNETENTGQSAGDGA</sequence>
<dbReference type="Proteomes" id="UP000011519">
    <property type="component" value="Unassembled WGS sequence"/>
</dbReference>
<dbReference type="OrthoDB" id="173032at2157"/>
<evidence type="ECO:0000313" key="3">
    <source>
        <dbReference type="Proteomes" id="UP000011519"/>
    </source>
</evidence>
<accession>L9ZPC2</accession>
<dbReference type="PATRIC" id="fig|1227493.4.peg.3191"/>
<keyword evidence="3" id="KW-1185">Reference proteome</keyword>
<dbReference type="EMBL" id="AOIM01000039">
    <property type="protein sequence ID" value="ELY88209.1"/>
    <property type="molecule type" value="Genomic_DNA"/>
</dbReference>
<reference evidence="2 3" key="1">
    <citation type="journal article" date="2014" name="PLoS Genet.">
        <title>Phylogenetically driven sequencing of extremely halophilic archaea reveals strategies for static and dynamic osmo-response.</title>
        <authorList>
            <person name="Becker E.A."/>
            <person name="Seitzer P.M."/>
            <person name="Tritt A."/>
            <person name="Larsen D."/>
            <person name="Krusor M."/>
            <person name="Yao A.I."/>
            <person name="Wu D."/>
            <person name="Madern D."/>
            <person name="Eisen J.A."/>
            <person name="Darling A.E."/>
            <person name="Facciotti M.T."/>
        </authorList>
    </citation>
    <scope>NUCLEOTIDE SEQUENCE [LARGE SCALE GENOMIC DNA]</scope>
    <source>
        <strain evidence="2 3">JCM 10989</strain>
    </source>
</reference>
<feature type="region of interest" description="Disordered" evidence="1">
    <location>
        <begin position="62"/>
        <end position="82"/>
    </location>
</feature>
<dbReference type="RefSeq" id="WP_006654324.1">
    <property type="nucleotide sequence ID" value="NZ_AOIM01000039.1"/>
</dbReference>
<evidence type="ECO:0000313" key="2">
    <source>
        <dbReference type="EMBL" id="ELY88209.1"/>
    </source>
</evidence>
<proteinExistence type="predicted"/>